<gene>
    <name evidence="7" type="ORF">EB796_021524</name>
</gene>
<keyword evidence="8" id="KW-1185">Reference proteome</keyword>
<evidence type="ECO:0000256" key="4">
    <source>
        <dbReference type="RuleBase" id="RU003465"/>
    </source>
</evidence>
<dbReference type="AlphaFoldDB" id="A0A7J7J3D6"/>
<dbReference type="Gene3D" id="3.60.40.10">
    <property type="entry name" value="PPM-type phosphatase domain"/>
    <property type="match status" value="1"/>
</dbReference>
<dbReference type="InterPro" id="IPR015655">
    <property type="entry name" value="PP2C"/>
</dbReference>
<evidence type="ECO:0000256" key="1">
    <source>
        <dbReference type="ARBA" id="ARBA00022723"/>
    </source>
</evidence>
<evidence type="ECO:0000256" key="5">
    <source>
        <dbReference type="SAM" id="MobiDB-lite"/>
    </source>
</evidence>
<evidence type="ECO:0000256" key="3">
    <source>
        <dbReference type="ARBA" id="ARBA00022912"/>
    </source>
</evidence>
<evidence type="ECO:0000313" key="7">
    <source>
        <dbReference type="EMBL" id="KAF6020151.1"/>
    </source>
</evidence>
<organism evidence="7 8">
    <name type="scientific">Bugula neritina</name>
    <name type="common">Brown bryozoan</name>
    <name type="synonym">Sertularia neritina</name>
    <dbReference type="NCBI Taxonomy" id="10212"/>
    <lineage>
        <taxon>Eukaryota</taxon>
        <taxon>Metazoa</taxon>
        <taxon>Spiralia</taxon>
        <taxon>Lophotrochozoa</taxon>
        <taxon>Bryozoa</taxon>
        <taxon>Gymnolaemata</taxon>
        <taxon>Cheilostomatida</taxon>
        <taxon>Flustrina</taxon>
        <taxon>Buguloidea</taxon>
        <taxon>Bugulidae</taxon>
        <taxon>Bugula</taxon>
    </lineage>
</organism>
<dbReference type="EMBL" id="VXIV02003191">
    <property type="protein sequence ID" value="KAF6020151.1"/>
    <property type="molecule type" value="Genomic_DNA"/>
</dbReference>
<dbReference type="InterPro" id="IPR000222">
    <property type="entry name" value="PP2C_BS"/>
</dbReference>
<accession>A0A7J7J3D6</accession>
<evidence type="ECO:0000313" key="8">
    <source>
        <dbReference type="Proteomes" id="UP000593567"/>
    </source>
</evidence>
<feature type="compositionally biased region" description="Polar residues" evidence="5">
    <location>
        <begin position="606"/>
        <end position="630"/>
    </location>
</feature>
<dbReference type="Pfam" id="PF00481">
    <property type="entry name" value="PP2C"/>
    <property type="match status" value="2"/>
</dbReference>
<comment type="similarity">
    <text evidence="4">Belongs to the PP2C family.</text>
</comment>
<dbReference type="GO" id="GO:0046872">
    <property type="term" value="F:metal ion binding"/>
    <property type="evidence" value="ECO:0007669"/>
    <property type="project" value="UniProtKB-KW"/>
</dbReference>
<dbReference type="CDD" id="cd00143">
    <property type="entry name" value="PP2Cc"/>
    <property type="match status" value="1"/>
</dbReference>
<comment type="caution">
    <text evidence="7">The sequence shown here is derived from an EMBL/GenBank/DDBJ whole genome shotgun (WGS) entry which is preliminary data.</text>
</comment>
<dbReference type="InterPro" id="IPR001932">
    <property type="entry name" value="PPM-type_phosphatase-like_dom"/>
</dbReference>
<dbReference type="Proteomes" id="UP000593567">
    <property type="component" value="Unassembled WGS sequence"/>
</dbReference>
<feature type="region of interest" description="Disordered" evidence="5">
    <location>
        <begin position="579"/>
        <end position="630"/>
    </location>
</feature>
<keyword evidence="3 4" id="KW-0904">Protein phosphatase</keyword>
<evidence type="ECO:0000256" key="2">
    <source>
        <dbReference type="ARBA" id="ARBA00022801"/>
    </source>
</evidence>
<dbReference type="PANTHER" id="PTHR13832:SF354">
    <property type="entry name" value="GM14138P"/>
    <property type="match status" value="1"/>
</dbReference>
<dbReference type="InterPro" id="IPR036457">
    <property type="entry name" value="PPM-type-like_dom_sf"/>
</dbReference>
<reference evidence="7" key="1">
    <citation type="submission" date="2020-06" db="EMBL/GenBank/DDBJ databases">
        <title>Draft genome of Bugula neritina, a colonial animal packing powerful symbionts and potential medicines.</title>
        <authorList>
            <person name="Rayko M."/>
        </authorList>
    </citation>
    <scope>NUCLEOTIDE SEQUENCE [LARGE SCALE GENOMIC DNA]</scope>
    <source>
        <strain evidence="7">Kwan_BN1</strain>
    </source>
</reference>
<keyword evidence="2 4" id="KW-0378">Hydrolase</keyword>
<dbReference type="GO" id="GO:0005739">
    <property type="term" value="C:mitochondrion"/>
    <property type="evidence" value="ECO:0007669"/>
    <property type="project" value="TreeGrafter"/>
</dbReference>
<dbReference type="OrthoDB" id="10264738at2759"/>
<dbReference type="GO" id="GO:0004741">
    <property type="term" value="F:[pyruvate dehydrogenase (acetyl-transferring)]-phosphatase activity"/>
    <property type="evidence" value="ECO:0007669"/>
    <property type="project" value="TreeGrafter"/>
</dbReference>
<keyword evidence="1" id="KW-0479">Metal-binding</keyword>
<feature type="domain" description="PPM-type phosphatase" evidence="6">
    <location>
        <begin position="53"/>
        <end position="441"/>
    </location>
</feature>
<protein>
    <submittedName>
        <fullName evidence="7">PPM1J</fullName>
    </submittedName>
</protein>
<dbReference type="PANTHER" id="PTHR13832">
    <property type="entry name" value="PROTEIN PHOSPHATASE 2C"/>
    <property type="match status" value="1"/>
</dbReference>
<dbReference type="SMART" id="SM00332">
    <property type="entry name" value="PP2Cc"/>
    <property type="match status" value="1"/>
</dbReference>
<evidence type="ECO:0000259" key="6">
    <source>
        <dbReference type="PROSITE" id="PS51746"/>
    </source>
</evidence>
<dbReference type="SUPFAM" id="SSF81606">
    <property type="entry name" value="PP2C-like"/>
    <property type="match status" value="1"/>
</dbReference>
<name>A0A7J7J3D6_BUGNE</name>
<dbReference type="PROSITE" id="PS01032">
    <property type="entry name" value="PPM_1"/>
    <property type="match status" value="1"/>
</dbReference>
<dbReference type="PROSITE" id="PS51746">
    <property type="entry name" value="PPM_2"/>
    <property type="match status" value="1"/>
</dbReference>
<sequence length="653" mass="71716">MVRRSPVWNTNNVLGQLELDAVSSNLQSQCVNGGKSLFNEDQASAVELNMEFTNHSNSSEKENPLHHLEKVTIFGVFDGHAGADVAVTVSHELPHRIKERLWDVIDEIRHAYTNNVQEDLSPQTINAPLAPGPSKRKLTVDRLVTGALEAAFRDMTFCKHRTLLLVDAVPVDTSTMPVSKSYFLAEDAVKYTVKGGCAALVTLFYANKLYIANAGDCRAVVSIAGESTLISHDFTPETERRRLQKLAEQHPDLLADEFCPLQFAQRVTRKDVGTQMLFRDSGMEGWAHKEVVEKDLRFPMIMGDGRRSRLLATIGLTRGLGDHNLKVFDSAIHIKPFLSCTPEVQICDLSEHESSLTPNDVIILGSDGLWDVTTNEQALWIVDNVLRSLPVRDDSRYIAAAQALVAHARGIQKVDRKDVWVLKDSTEYASHDDITCFVIPLTNRTDIPSEPSNVETGSRKVETVMADLDTSSCSGDLPKTDYVEVESVKDKLVNGETINSEKPHHDEEKEAYLSPLNDTTLAEQDQSPSLVIDKPTTGGQPLDDQVLADLDIVTETLEVDGSCQTFHESSELQNSTANEVAGAAEHPNDVSSSNSCLVPEPDSHADSTTLPSDSQVMLNSQSATCPQTETFPESAQSDIFCSNLTTDSCISSN</sequence>
<proteinExistence type="inferred from homology"/>